<dbReference type="GO" id="GO:0070979">
    <property type="term" value="P:protein K11-linked ubiquitination"/>
    <property type="evidence" value="ECO:0000318"/>
    <property type="project" value="GO_Central"/>
</dbReference>
<name>B3RP33_TRIAD</name>
<dbReference type="PANTHER" id="PTHR12830">
    <property type="entry name" value="ANAPHASE-PROMOTING COMPLEX SUBUNIT 5"/>
    <property type="match status" value="1"/>
</dbReference>
<dbReference type="SUPFAM" id="SSF48452">
    <property type="entry name" value="TPR-like"/>
    <property type="match status" value="1"/>
</dbReference>
<accession>B3RP33</accession>
<dbReference type="InterPro" id="IPR037679">
    <property type="entry name" value="Apc5"/>
</dbReference>
<dbReference type="GO" id="GO:0045842">
    <property type="term" value="P:positive regulation of mitotic metaphase/anaphase transition"/>
    <property type="evidence" value="ECO:0000318"/>
    <property type="project" value="GO_Central"/>
</dbReference>
<proteinExistence type="inferred from homology"/>
<dbReference type="InterPro" id="IPR011990">
    <property type="entry name" value="TPR-like_helical_dom_sf"/>
</dbReference>
<dbReference type="InterPro" id="IPR026000">
    <property type="entry name" value="Apc5_dom"/>
</dbReference>
<dbReference type="STRING" id="10228.B3RP33"/>
<organism evidence="10 11">
    <name type="scientific">Trichoplax adhaerens</name>
    <name type="common">Trichoplax reptans</name>
    <dbReference type="NCBI Taxonomy" id="10228"/>
    <lineage>
        <taxon>Eukaryota</taxon>
        <taxon>Metazoa</taxon>
        <taxon>Placozoa</taxon>
        <taxon>Uniplacotomia</taxon>
        <taxon>Trichoplacea</taxon>
        <taxon>Trichoplacidae</taxon>
        <taxon>Trichoplax</taxon>
    </lineage>
</organism>
<dbReference type="RefSeq" id="XP_002109398.1">
    <property type="nucleotide sequence ID" value="XM_002109362.1"/>
</dbReference>
<evidence type="ECO:0000256" key="4">
    <source>
        <dbReference type="ARBA" id="ARBA00022776"/>
    </source>
</evidence>
<reference evidence="10 11" key="1">
    <citation type="journal article" date="2008" name="Nature">
        <title>The Trichoplax genome and the nature of placozoans.</title>
        <authorList>
            <person name="Srivastava M."/>
            <person name="Begovic E."/>
            <person name="Chapman J."/>
            <person name="Putnam N.H."/>
            <person name="Hellsten U."/>
            <person name="Kawashima T."/>
            <person name="Kuo A."/>
            <person name="Mitros T."/>
            <person name="Salamov A."/>
            <person name="Carpenter M.L."/>
            <person name="Signorovitch A.Y."/>
            <person name="Moreno M.A."/>
            <person name="Kamm K."/>
            <person name="Grimwood J."/>
            <person name="Schmutz J."/>
            <person name="Shapiro H."/>
            <person name="Grigoriev I.V."/>
            <person name="Buss L.W."/>
            <person name="Schierwater B."/>
            <person name="Dellaporta S.L."/>
            <person name="Rokhsar D.S."/>
        </authorList>
    </citation>
    <scope>NUCLEOTIDE SEQUENCE [LARGE SCALE GENOMIC DNA]</scope>
    <source>
        <strain evidence="10 11">Grell-BS-1999</strain>
    </source>
</reference>
<dbReference type="GeneID" id="6751170"/>
<evidence type="ECO:0000313" key="11">
    <source>
        <dbReference type="Proteomes" id="UP000009022"/>
    </source>
</evidence>
<dbReference type="GO" id="GO:0031145">
    <property type="term" value="P:anaphase-promoting complex-dependent catabolic process"/>
    <property type="evidence" value="ECO:0000318"/>
    <property type="project" value="GO_Central"/>
</dbReference>
<evidence type="ECO:0000313" key="10">
    <source>
        <dbReference type="EMBL" id="EDV27564.1"/>
    </source>
</evidence>
<dbReference type="OMA" id="MARENND"/>
<evidence type="ECO:0000256" key="3">
    <source>
        <dbReference type="ARBA" id="ARBA00022618"/>
    </source>
</evidence>
<dbReference type="HOGENOM" id="CLU_486936_0_0_1"/>
<dbReference type="OrthoDB" id="2504561at2759"/>
<keyword evidence="5" id="KW-0833">Ubl conjugation pathway</keyword>
<dbReference type="KEGG" id="tad:TRIADDRAFT_53387"/>
<dbReference type="UniPathway" id="UPA00143"/>
<evidence type="ECO:0000259" key="9">
    <source>
        <dbReference type="Pfam" id="PF12862"/>
    </source>
</evidence>
<feature type="domain" description="Anaphase-promoting complex subunit 5" evidence="9">
    <location>
        <begin position="102"/>
        <end position="196"/>
    </location>
</feature>
<dbReference type="eggNOG" id="KOG4322">
    <property type="taxonomic scope" value="Eukaryota"/>
</dbReference>
<dbReference type="AlphaFoldDB" id="B3RP33"/>
<dbReference type="Proteomes" id="UP000009022">
    <property type="component" value="Unassembled WGS sequence"/>
</dbReference>
<evidence type="ECO:0000256" key="5">
    <source>
        <dbReference type="ARBA" id="ARBA00022786"/>
    </source>
</evidence>
<dbReference type="GO" id="GO:0005680">
    <property type="term" value="C:anaphase-promoting complex"/>
    <property type="evidence" value="ECO:0000318"/>
    <property type="project" value="GO_Central"/>
</dbReference>
<sequence>MSSTTKLPDYRAHRGIYVRHMSVEFQKKDFTQTYELRNHICTFKHSAMDEVESIEYKPSAELINDQIRLLDTMESQAVSPQLLHGYIEKILKNSPNQPQMLFAKYLNYMRCKEYVQAINCLHHYFEEMDFRSTTNEQKLKKRFCYFPLNLAILHCLLGHNAEAIHALTEAIRLAQEGSDQECLLHAIHWLYWIKKEEHSTESLTLLNQLMKLSENVSSKISGYAALNTIREEVLKGNEPSGIFYRLTTDDALISQSSLNDLSPTLFAEIAAIWSHYGINSLVVLHCQLLLGGFTNEDKRLNDEIIGLQFCKLSSYFEKEGYPSVAMKILDYALTIFPEHTEQAELLEISKKKLAFENALMKGEISLAKALSTELATTDSLEFSYSRAIIMKETNQFAEACNLLYKMLQDADEDKVILRNKLITLPQHRIRILRLLGEIYLESKQPCKAIEYFLQSVTCAYSYHLLDSMIASMIGLAEAQFSIGLSTTALDLLNDIAVSVSSFVSPILRAKFWTMTAKLHWKLANRRLPLRHILNLLDHAGTIFESRNYYFGLREVFYMKV</sequence>
<dbReference type="Gene3D" id="1.25.40.10">
    <property type="entry name" value="Tetratricopeptide repeat domain"/>
    <property type="match status" value="2"/>
</dbReference>
<evidence type="ECO:0000256" key="1">
    <source>
        <dbReference type="ARBA" id="ARBA00007450"/>
    </source>
</evidence>
<evidence type="ECO:0000256" key="8">
    <source>
        <dbReference type="ARBA" id="ARBA00045696"/>
    </source>
</evidence>
<evidence type="ECO:0000256" key="2">
    <source>
        <dbReference type="ARBA" id="ARBA00016066"/>
    </source>
</evidence>
<dbReference type="Pfam" id="PF12862">
    <property type="entry name" value="ANAPC5"/>
    <property type="match status" value="1"/>
</dbReference>
<evidence type="ECO:0000256" key="6">
    <source>
        <dbReference type="ARBA" id="ARBA00023306"/>
    </source>
</evidence>
<dbReference type="CTD" id="6751170"/>
<gene>
    <name evidence="10" type="ORF">TRIADDRAFT_53387</name>
</gene>
<dbReference type="EMBL" id="DS985242">
    <property type="protein sequence ID" value="EDV27564.1"/>
    <property type="molecule type" value="Genomic_DNA"/>
</dbReference>
<protein>
    <recommendedName>
        <fullName evidence="2">Anaphase-promoting complex subunit 5</fullName>
    </recommendedName>
    <alternativeName>
        <fullName evidence="7">Cyclosome subunit 5</fullName>
    </alternativeName>
</protein>
<dbReference type="GO" id="GO:0051301">
    <property type="term" value="P:cell division"/>
    <property type="evidence" value="ECO:0007669"/>
    <property type="project" value="UniProtKB-KW"/>
</dbReference>
<dbReference type="FunCoup" id="B3RP33">
    <property type="interactions" value="1500"/>
</dbReference>
<comment type="function">
    <text evidence="8">Component of the anaphase promoting complex/cyclosome (APC/C), a cell cycle-regulated E3 ubiquitin ligase that controls progression through mitosis and the G1 phase of the cell cycle. The APC/C complex acts by mediating ubiquitination and subsequent degradation of target proteins: it mainly mediates the formation of 'Lys-11'-linked polyubiquitin chains and, to a lower extent, the formation of 'Lys-48'- and 'Lys-63'-linked polyubiquitin chains. The APC/C complex catalyzes assembly of branched 'Lys-11'-/'Lys-48'-linked branched ubiquitin chains on target proteins.</text>
</comment>
<keyword evidence="11" id="KW-1185">Reference proteome</keyword>
<dbReference type="InParanoid" id="B3RP33"/>
<evidence type="ECO:0000256" key="7">
    <source>
        <dbReference type="ARBA" id="ARBA00031069"/>
    </source>
</evidence>
<dbReference type="PANTHER" id="PTHR12830:SF9">
    <property type="entry name" value="ANAPHASE-PROMOTING COMPLEX SUBUNIT 5"/>
    <property type="match status" value="1"/>
</dbReference>
<dbReference type="PhylomeDB" id="B3RP33"/>
<keyword evidence="3" id="KW-0132">Cell division</keyword>
<comment type="similarity">
    <text evidence="1">Belongs to the APC5 family.</text>
</comment>
<keyword evidence="6" id="KW-0131">Cell cycle</keyword>
<keyword evidence="4" id="KW-0498">Mitosis</keyword>